<name>A0A0A9ADU3_ARUDO</name>
<dbReference type="PANTHER" id="PTHR47150">
    <property type="entry name" value="OS12G0169200 PROTEIN"/>
    <property type="match status" value="1"/>
</dbReference>
<protein>
    <submittedName>
        <fullName evidence="1">Uncharacterized protein</fullName>
    </submittedName>
</protein>
<evidence type="ECO:0000313" key="1">
    <source>
        <dbReference type="EMBL" id="JAD49306.1"/>
    </source>
</evidence>
<accession>A0A0A9ADU3</accession>
<dbReference type="EMBL" id="GBRH01248589">
    <property type="protein sequence ID" value="JAD49306.1"/>
    <property type="molecule type" value="Transcribed_RNA"/>
</dbReference>
<proteinExistence type="predicted"/>
<reference evidence="1" key="1">
    <citation type="submission" date="2014-09" db="EMBL/GenBank/DDBJ databases">
        <authorList>
            <person name="Magalhaes I.L.F."/>
            <person name="Oliveira U."/>
            <person name="Santos F.R."/>
            <person name="Vidigal T.H.D.A."/>
            <person name="Brescovit A.D."/>
            <person name="Santos A.J."/>
        </authorList>
    </citation>
    <scope>NUCLEOTIDE SEQUENCE</scope>
    <source>
        <tissue evidence="1">Shoot tissue taken approximately 20 cm above the soil surface</tissue>
    </source>
</reference>
<reference evidence="1" key="2">
    <citation type="journal article" date="2015" name="Data Brief">
        <title>Shoot transcriptome of the giant reed, Arundo donax.</title>
        <authorList>
            <person name="Barrero R.A."/>
            <person name="Guerrero F.D."/>
            <person name="Moolhuijzen P."/>
            <person name="Goolsby J.A."/>
            <person name="Tidwell J."/>
            <person name="Bellgard S.E."/>
            <person name="Bellgard M.I."/>
        </authorList>
    </citation>
    <scope>NUCLEOTIDE SEQUENCE</scope>
    <source>
        <tissue evidence="1">Shoot tissue taken approximately 20 cm above the soil surface</tissue>
    </source>
</reference>
<dbReference type="AlphaFoldDB" id="A0A0A9ADU3"/>
<organism evidence="1">
    <name type="scientific">Arundo donax</name>
    <name type="common">Giant reed</name>
    <name type="synonym">Donax arundinaceus</name>
    <dbReference type="NCBI Taxonomy" id="35708"/>
    <lineage>
        <taxon>Eukaryota</taxon>
        <taxon>Viridiplantae</taxon>
        <taxon>Streptophyta</taxon>
        <taxon>Embryophyta</taxon>
        <taxon>Tracheophyta</taxon>
        <taxon>Spermatophyta</taxon>
        <taxon>Magnoliopsida</taxon>
        <taxon>Liliopsida</taxon>
        <taxon>Poales</taxon>
        <taxon>Poaceae</taxon>
        <taxon>PACMAD clade</taxon>
        <taxon>Arundinoideae</taxon>
        <taxon>Arundineae</taxon>
        <taxon>Arundo</taxon>
    </lineage>
</organism>
<sequence>MYPLGTFRGRFRMLRKLFLRIVDAVEAHLPFFLRIVDWQDFGIKTLWNTMTACVILHIMIIEDARGQPKDFHYEEQGTRVRPRKNEDRIKKFLVVYHQIEDRQAHEQLRDDLVEHQWQLHG</sequence>
<dbReference type="PANTHER" id="PTHR47150:SF7">
    <property type="entry name" value="NUCLEASE"/>
    <property type="match status" value="1"/>
</dbReference>